<dbReference type="OrthoDB" id="3650366at2759"/>
<name>A0A9P7YKI4_9HELO</name>
<keyword evidence="2" id="KW-1185">Reference proteome</keyword>
<organism evidence="1 2">
    <name type="scientific">Amylocarpus encephaloides</name>
    <dbReference type="NCBI Taxonomy" id="45428"/>
    <lineage>
        <taxon>Eukaryota</taxon>
        <taxon>Fungi</taxon>
        <taxon>Dikarya</taxon>
        <taxon>Ascomycota</taxon>
        <taxon>Pezizomycotina</taxon>
        <taxon>Leotiomycetes</taxon>
        <taxon>Helotiales</taxon>
        <taxon>Helotiales incertae sedis</taxon>
        <taxon>Amylocarpus</taxon>
    </lineage>
</organism>
<evidence type="ECO:0008006" key="3">
    <source>
        <dbReference type="Google" id="ProtNLM"/>
    </source>
</evidence>
<dbReference type="InterPro" id="IPR027417">
    <property type="entry name" value="P-loop_NTPase"/>
</dbReference>
<protein>
    <recommendedName>
        <fullName evidence="3">Sulfotransferase domain-containing protein</fullName>
    </recommendedName>
</protein>
<accession>A0A9P7YKI4</accession>
<evidence type="ECO:0000313" key="1">
    <source>
        <dbReference type="EMBL" id="KAG9235222.1"/>
    </source>
</evidence>
<evidence type="ECO:0000313" key="2">
    <source>
        <dbReference type="Proteomes" id="UP000824998"/>
    </source>
</evidence>
<dbReference type="EMBL" id="MU251438">
    <property type="protein sequence ID" value="KAG9235222.1"/>
    <property type="molecule type" value="Genomic_DNA"/>
</dbReference>
<sequence length="342" mass="39059">MEPAQYRRFVLMSSPRTASNLFVKMINATDQPNVEPPSNHGGYYFFPTIIKINELGLRQKPMDEWTEEERTAMLQCSQDCFNNFVKYTTEAEANGKIAFIKEHANLFFGPTDTVNLACPGRETKEDRWMVQIPGSDGKKSTRSPLNKSIMPDEYLKTLSPIILIRHPALSFPSFQRQIQQMPAPIVCSMDAERRIAMTYQFTASMHAYFADLHSPEKGGEATWPLVLEADDIITQPDVMAQLVERMGMDMSKVLFSWEEQSQEQIDRLPTPMRVFLGTLNASTGLKTDRLSANIDIDVEARKWREEFGEEIGKQVEGFVRDAMPDYEFLKAKRMMPRTSATS</sequence>
<dbReference type="PANTHER" id="PTHR48419">
    <property type="entry name" value="SULFOTRANSFERASE DOMAIN-CONTAINING PROTEIN"/>
    <property type="match status" value="1"/>
</dbReference>
<dbReference type="PANTHER" id="PTHR48419:SF1">
    <property type="entry name" value="SULFOTRANSFERASE DOMAIN-CONTAINING PROTEIN"/>
    <property type="match status" value="1"/>
</dbReference>
<dbReference type="Proteomes" id="UP000824998">
    <property type="component" value="Unassembled WGS sequence"/>
</dbReference>
<dbReference type="InterPro" id="IPR053226">
    <property type="entry name" value="Pyrrolopyrazine_biosynth_F"/>
</dbReference>
<gene>
    <name evidence="1" type="ORF">BJ875DRAFT_459645</name>
</gene>
<dbReference type="SUPFAM" id="SSF52540">
    <property type="entry name" value="P-loop containing nucleoside triphosphate hydrolases"/>
    <property type="match status" value="1"/>
</dbReference>
<dbReference type="AlphaFoldDB" id="A0A9P7YKI4"/>
<reference evidence="1" key="1">
    <citation type="journal article" date="2021" name="IMA Fungus">
        <title>Genomic characterization of three marine fungi, including Emericellopsis atlantica sp. nov. with signatures of a generalist lifestyle and marine biomass degradation.</title>
        <authorList>
            <person name="Hagestad O.C."/>
            <person name="Hou L."/>
            <person name="Andersen J.H."/>
            <person name="Hansen E.H."/>
            <person name="Altermark B."/>
            <person name="Li C."/>
            <person name="Kuhnert E."/>
            <person name="Cox R.J."/>
            <person name="Crous P.W."/>
            <person name="Spatafora J.W."/>
            <person name="Lail K."/>
            <person name="Amirebrahimi M."/>
            <person name="Lipzen A."/>
            <person name="Pangilinan J."/>
            <person name="Andreopoulos W."/>
            <person name="Hayes R.D."/>
            <person name="Ng V."/>
            <person name="Grigoriev I.V."/>
            <person name="Jackson S.A."/>
            <person name="Sutton T.D.S."/>
            <person name="Dobson A.D.W."/>
            <person name="Rama T."/>
        </authorList>
    </citation>
    <scope>NUCLEOTIDE SEQUENCE</scope>
    <source>
        <strain evidence="1">TRa018bII</strain>
    </source>
</reference>
<comment type="caution">
    <text evidence="1">The sequence shown here is derived from an EMBL/GenBank/DDBJ whole genome shotgun (WGS) entry which is preliminary data.</text>
</comment>
<proteinExistence type="predicted"/>